<feature type="transmembrane region" description="Helical" evidence="1">
    <location>
        <begin position="66"/>
        <end position="86"/>
    </location>
</feature>
<reference evidence="3" key="1">
    <citation type="submission" date="2016-10" db="EMBL/GenBank/DDBJ databases">
        <title>Comparative genomics uncovers the prolific and rare metabolic potential of the cyanobacterial genus Moorea.</title>
        <authorList>
            <person name="Leao T."/>
            <person name="Castelao G."/>
            <person name="Korobeynikov A."/>
            <person name="Monroe E.A."/>
            <person name="Podell S."/>
            <person name="Glukhov E."/>
            <person name="Allen E."/>
            <person name="Gerwick W.H."/>
            <person name="Gerwick L."/>
        </authorList>
    </citation>
    <scope>NUCLEOTIDE SEQUENCE [LARGE SCALE GENOMIC DNA]</scope>
    <source>
        <strain evidence="3">PAL-8-15-08-1</strain>
        <plasmid evidence="3">unnamed</plasmid>
    </source>
</reference>
<keyword evidence="2" id="KW-0614">Plasmid</keyword>
<gene>
    <name evidence="2" type="ORF">BJP34_35605</name>
</gene>
<feature type="transmembrane region" description="Helical" evidence="1">
    <location>
        <begin position="119"/>
        <end position="142"/>
    </location>
</feature>
<evidence type="ECO:0000313" key="2">
    <source>
        <dbReference type="EMBL" id="AOX04711.1"/>
    </source>
</evidence>
<geneLocation type="plasmid" evidence="2 3">
    <name>unnamed</name>
</geneLocation>
<evidence type="ECO:0000256" key="1">
    <source>
        <dbReference type="SAM" id="Phobius"/>
    </source>
</evidence>
<keyword evidence="1" id="KW-0472">Membrane</keyword>
<dbReference type="EMBL" id="CP017600">
    <property type="protein sequence ID" value="AOX04711.1"/>
    <property type="molecule type" value="Genomic_DNA"/>
</dbReference>
<feature type="transmembrane region" description="Helical" evidence="1">
    <location>
        <begin position="154"/>
        <end position="174"/>
    </location>
</feature>
<evidence type="ECO:0000313" key="3">
    <source>
        <dbReference type="Proteomes" id="UP000177870"/>
    </source>
</evidence>
<name>A0A1D8U487_9CYAN</name>
<dbReference type="Proteomes" id="UP000177870">
    <property type="component" value="Plasmid unnamed"/>
</dbReference>
<organism evidence="2 3">
    <name type="scientific">Moorena producens PAL-8-15-08-1</name>
    <dbReference type="NCBI Taxonomy" id="1458985"/>
    <lineage>
        <taxon>Bacteria</taxon>
        <taxon>Bacillati</taxon>
        <taxon>Cyanobacteriota</taxon>
        <taxon>Cyanophyceae</taxon>
        <taxon>Coleofasciculales</taxon>
        <taxon>Coleofasciculaceae</taxon>
        <taxon>Moorena</taxon>
    </lineage>
</organism>
<sequence length="225" mass="24957">MPRQIRRVQSSASRLSYLEKSEKINNDTPFLARHIIRVNRWIFKGLGSVGLFIVTTAENLLSPNGCLLLGGFCAIAGLIISADTYYQQITGIPLLPFFETSWIEPVQYRKLSFWLSFQLLFSTGISLAVDWIQSLAFVANLVPKVSKLSKTQKIILTRIGLAAYVVEIMFTLGSRPLTGLGTYQKLAVFLYNVASVFGAETGMALAIISRENMEKAISSHKSVTD</sequence>
<dbReference type="AlphaFoldDB" id="A0A1D8U487"/>
<accession>A0A1D8U487</accession>
<dbReference type="RefSeq" id="WP_070397057.1">
    <property type="nucleotide sequence ID" value="NZ_CP017600.1"/>
</dbReference>
<feature type="transmembrane region" description="Helical" evidence="1">
    <location>
        <begin position="186"/>
        <end position="208"/>
    </location>
</feature>
<protein>
    <submittedName>
        <fullName evidence="2">Uncharacterized protein</fullName>
    </submittedName>
</protein>
<dbReference type="OrthoDB" id="509881at2"/>
<proteinExistence type="predicted"/>
<keyword evidence="1" id="KW-0812">Transmembrane</keyword>
<keyword evidence="1" id="KW-1133">Transmembrane helix</keyword>
<dbReference type="KEGG" id="mpro:BJP34_35605"/>